<keyword evidence="2" id="KW-1185">Reference proteome</keyword>
<dbReference type="EMBL" id="JBEPMM010000016">
    <property type="protein sequence ID" value="MET3694579.1"/>
    <property type="molecule type" value="Genomic_DNA"/>
</dbReference>
<evidence type="ECO:0000313" key="1">
    <source>
        <dbReference type="EMBL" id="MET3694579.1"/>
    </source>
</evidence>
<name>A0ABV2L9Q3_9HYPH</name>
<comment type="caution">
    <text evidence="1">The sequence shown here is derived from an EMBL/GenBank/DDBJ whole genome shotgun (WGS) entry which is preliminary data.</text>
</comment>
<accession>A0ABV2L9Q3</accession>
<sequence>MDWELIRPVLHIKVQLQNQFATISDRIMCKLLAGLV</sequence>
<evidence type="ECO:0008006" key="3">
    <source>
        <dbReference type="Google" id="ProtNLM"/>
    </source>
</evidence>
<gene>
    <name evidence="1" type="ORF">ABID43_004141</name>
</gene>
<evidence type="ECO:0000313" key="2">
    <source>
        <dbReference type="Proteomes" id="UP001549145"/>
    </source>
</evidence>
<organism evidence="1 2">
    <name type="scientific">Methylobacterium goesingense</name>
    <dbReference type="NCBI Taxonomy" id="243690"/>
    <lineage>
        <taxon>Bacteria</taxon>
        <taxon>Pseudomonadati</taxon>
        <taxon>Pseudomonadota</taxon>
        <taxon>Alphaproteobacteria</taxon>
        <taxon>Hyphomicrobiales</taxon>
        <taxon>Methylobacteriaceae</taxon>
        <taxon>Methylobacterium</taxon>
    </lineage>
</organism>
<dbReference type="Proteomes" id="UP001549145">
    <property type="component" value="Unassembled WGS sequence"/>
</dbReference>
<proteinExistence type="predicted"/>
<protein>
    <recommendedName>
        <fullName evidence="3">Transposase</fullName>
    </recommendedName>
</protein>
<reference evidence="1 2" key="1">
    <citation type="submission" date="2024-06" db="EMBL/GenBank/DDBJ databases">
        <title>Genomic Encyclopedia of Type Strains, Phase IV (KMG-IV): sequencing the most valuable type-strain genomes for metagenomic binning, comparative biology and taxonomic classification.</title>
        <authorList>
            <person name="Goeker M."/>
        </authorList>
    </citation>
    <scope>NUCLEOTIDE SEQUENCE [LARGE SCALE GENOMIC DNA]</scope>
    <source>
        <strain evidence="1 2">DSM 21331</strain>
    </source>
</reference>